<evidence type="ECO:0000313" key="3">
    <source>
        <dbReference type="EMBL" id="ODP28390.1"/>
    </source>
</evidence>
<dbReference type="Gene3D" id="2.60.120.10">
    <property type="entry name" value="Jelly Rolls"/>
    <property type="match status" value="1"/>
</dbReference>
<dbReference type="Proteomes" id="UP000094578">
    <property type="component" value="Unassembled WGS sequence"/>
</dbReference>
<feature type="domain" description="Cyclic nucleotide-binding" evidence="2">
    <location>
        <begin position="32"/>
        <end position="119"/>
    </location>
</feature>
<keyword evidence="3" id="KW-0723">Serine/threonine-protein kinase</keyword>
<dbReference type="SUPFAM" id="SSF51206">
    <property type="entry name" value="cAMP-binding domain-like"/>
    <property type="match status" value="1"/>
</dbReference>
<keyword evidence="3" id="KW-0808">Transferase</keyword>
<dbReference type="Pfam" id="PF00027">
    <property type="entry name" value="cNMP_binding"/>
    <property type="match status" value="1"/>
</dbReference>
<keyword evidence="3" id="KW-0418">Kinase</keyword>
<dbReference type="InterPro" id="IPR000595">
    <property type="entry name" value="cNMP-bd_dom"/>
</dbReference>
<dbReference type="AlphaFoldDB" id="A0A1E3L5Y9"/>
<evidence type="ECO:0000259" key="2">
    <source>
        <dbReference type="Pfam" id="PF00027"/>
    </source>
</evidence>
<dbReference type="GO" id="GO:0005829">
    <property type="term" value="C:cytosol"/>
    <property type="evidence" value="ECO:0007669"/>
    <property type="project" value="TreeGrafter"/>
</dbReference>
<accession>A0A1E3L5Y9</accession>
<protein>
    <submittedName>
        <fullName evidence="3">Non-specific serine/threonine protein kinase</fullName>
        <ecNumber evidence="3">2.7.11.1</ecNumber>
    </submittedName>
</protein>
<dbReference type="GO" id="GO:0004674">
    <property type="term" value="F:protein serine/threonine kinase activity"/>
    <property type="evidence" value="ECO:0007669"/>
    <property type="project" value="UniProtKB-KW"/>
</dbReference>
<reference evidence="3 4" key="1">
    <citation type="submission" date="2016-08" db="EMBL/GenBank/DDBJ databases">
        <title>Genome sequencing of Paenibacillus sp. TI45-13ar, isolated from Korean traditional nuruk.</title>
        <authorList>
            <person name="Kim S.-J."/>
        </authorList>
    </citation>
    <scope>NUCLEOTIDE SEQUENCE [LARGE SCALE GENOMIC DNA]</scope>
    <source>
        <strain evidence="3 4">TI45-13ar</strain>
    </source>
</reference>
<sequence length="192" mass="22443">MQQHYLTLQAMADQASISSTEWEWFVHATRVRSIPSGVAIIQSDEPVQHAYFCTQGLFRLYYILPDGREYNVAFTLENDFATSYGAMITGSTSKYTIQAIEDSIVIEIPYSTLQNLMDRSHNWERFVRTAIERLYIRKEERERELLYLSALERYHAFLVKYPGLEQRIPQYHIASYLGISPVSLSRILHENH</sequence>
<proteinExistence type="predicted"/>
<dbReference type="GO" id="GO:0003700">
    <property type="term" value="F:DNA-binding transcription factor activity"/>
    <property type="evidence" value="ECO:0007669"/>
    <property type="project" value="TreeGrafter"/>
</dbReference>
<dbReference type="RefSeq" id="WP_069327567.1">
    <property type="nucleotide sequence ID" value="NZ_MDER01000038.1"/>
</dbReference>
<dbReference type="PATRIC" id="fig|1886670.3.peg.2179"/>
<dbReference type="PANTHER" id="PTHR24567">
    <property type="entry name" value="CRP FAMILY TRANSCRIPTIONAL REGULATORY PROTEIN"/>
    <property type="match status" value="1"/>
</dbReference>
<comment type="caution">
    <text evidence="3">The sequence shown here is derived from an EMBL/GenBank/DDBJ whole genome shotgun (WGS) entry which is preliminary data.</text>
</comment>
<organism evidence="3 4">
    <name type="scientific">Paenibacillus nuruki</name>
    <dbReference type="NCBI Taxonomy" id="1886670"/>
    <lineage>
        <taxon>Bacteria</taxon>
        <taxon>Bacillati</taxon>
        <taxon>Bacillota</taxon>
        <taxon>Bacilli</taxon>
        <taxon>Bacillales</taxon>
        <taxon>Paenibacillaceae</taxon>
        <taxon>Paenibacillus</taxon>
    </lineage>
</organism>
<keyword evidence="1" id="KW-0010">Activator</keyword>
<dbReference type="STRING" id="1886670.PTI45_02140"/>
<dbReference type="InterPro" id="IPR050397">
    <property type="entry name" value="Env_Response_Regulators"/>
</dbReference>
<dbReference type="EC" id="2.7.11.1" evidence="3"/>
<name>A0A1E3L5Y9_9BACL</name>
<evidence type="ECO:0000256" key="1">
    <source>
        <dbReference type="ARBA" id="ARBA00023159"/>
    </source>
</evidence>
<dbReference type="CDD" id="cd00038">
    <property type="entry name" value="CAP_ED"/>
    <property type="match status" value="1"/>
</dbReference>
<dbReference type="EMBL" id="MDER01000038">
    <property type="protein sequence ID" value="ODP28390.1"/>
    <property type="molecule type" value="Genomic_DNA"/>
</dbReference>
<evidence type="ECO:0000313" key="4">
    <source>
        <dbReference type="Proteomes" id="UP000094578"/>
    </source>
</evidence>
<gene>
    <name evidence="3" type="ORF">PTI45_02140</name>
</gene>
<keyword evidence="4" id="KW-1185">Reference proteome</keyword>
<dbReference type="PANTHER" id="PTHR24567:SF76">
    <property type="entry name" value="CYCLIC NUCLEOTIDE-BINDING DOMAIN PROTEIN"/>
    <property type="match status" value="1"/>
</dbReference>
<dbReference type="InterPro" id="IPR018490">
    <property type="entry name" value="cNMP-bd_dom_sf"/>
</dbReference>
<dbReference type="InterPro" id="IPR014710">
    <property type="entry name" value="RmlC-like_jellyroll"/>
</dbReference>